<protein>
    <recommendedName>
        <fullName evidence="3">DUF721 domain-containing protein</fullName>
    </recommendedName>
</protein>
<dbReference type="InterPro" id="IPR007922">
    <property type="entry name" value="DciA-like"/>
</dbReference>
<dbReference type="PANTHER" id="PTHR36456">
    <property type="entry name" value="UPF0232 PROTEIN SCO3875"/>
    <property type="match status" value="1"/>
</dbReference>
<evidence type="ECO:0000313" key="1">
    <source>
        <dbReference type="EMBL" id="KAB7790364.1"/>
    </source>
</evidence>
<evidence type="ECO:0000313" key="2">
    <source>
        <dbReference type="Proteomes" id="UP000441772"/>
    </source>
</evidence>
<dbReference type="EMBL" id="WBVT01000014">
    <property type="protein sequence ID" value="KAB7790364.1"/>
    <property type="molecule type" value="Genomic_DNA"/>
</dbReference>
<keyword evidence="2" id="KW-1185">Reference proteome</keyword>
<dbReference type="Pfam" id="PF05258">
    <property type="entry name" value="DciA"/>
    <property type="match status" value="1"/>
</dbReference>
<dbReference type="AlphaFoldDB" id="A0A6I1GFH1"/>
<organism evidence="1 2">
    <name type="scientific">Bifidobacterium leontopitheci</name>
    <dbReference type="NCBI Taxonomy" id="2650774"/>
    <lineage>
        <taxon>Bacteria</taxon>
        <taxon>Bacillati</taxon>
        <taxon>Actinomycetota</taxon>
        <taxon>Actinomycetes</taxon>
        <taxon>Bifidobacteriales</taxon>
        <taxon>Bifidobacteriaceae</taxon>
        <taxon>Bifidobacterium</taxon>
    </lineage>
</organism>
<dbReference type="PANTHER" id="PTHR36456:SF1">
    <property type="entry name" value="UPF0232 PROTEIN SCO3875"/>
    <property type="match status" value="1"/>
</dbReference>
<proteinExistence type="predicted"/>
<name>A0A6I1GFH1_9BIFI</name>
<reference evidence="1 2" key="1">
    <citation type="submission" date="2019-09" db="EMBL/GenBank/DDBJ databases">
        <title>Characterization of the phylogenetic diversity of two novel species belonging to the genus Bifidobacterium: Bifidobacterium cebidarum sp. nov. and Bifidobacterium leontopitheci sp. nov.</title>
        <authorList>
            <person name="Lugli G.A."/>
            <person name="Duranti S."/>
            <person name="Milani C."/>
            <person name="Turroni F."/>
            <person name="Ventura M."/>
        </authorList>
    </citation>
    <scope>NUCLEOTIDE SEQUENCE [LARGE SCALE GENOMIC DNA]</scope>
    <source>
        <strain evidence="1 2">LMG 31471</strain>
    </source>
</reference>
<accession>A0A6I1GFH1</accession>
<dbReference type="RefSeq" id="WP_152234469.1">
    <property type="nucleotide sequence ID" value="NZ_JBHSKZ010000004.1"/>
</dbReference>
<gene>
    <name evidence="1" type="ORF">F7D09_1120</name>
</gene>
<evidence type="ECO:0008006" key="3">
    <source>
        <dbReference type="Google" id="ProtNLM"/>
    </source>
</evidence>
<dbReference type="Proteomes" id="UP000441772">
    <property type="component" value="Unassembled WGS sequence"/>
</dbReference>
<comment type="caution">
    <text evidence="1">The sequence shown here is derived from an EMBL/GenBank/DDBJ whole genome shotgun (WGS) entry which is preliminary data.</text>
</comment>
<sequence>MREPVTVTLHLDERKLPAEVFESIAKRAGIRRERRLQAEAAWESFGKPGRDPAKLGSVAGLLAREDHWTPYLKIAQLRTHWDQVVGAAVAQHSQVMGVIDGVMTIRADSAAWATQLTYLVPQFERTIKERLDGLDIQEIRVVGPRPESKRGLYRRGRRGRR</sequence>